<feature type="transmembrane region" description="Helical" evidence="2">
    <location>
        <begin position="204"/>
        <end position="223"/>
    </location>
</feature>
<evidence type="ECO:0000313" key="3">
    <source>
        <dbReference type="EMBL" id="XBM46844.1"/>
    </source>
</evidence>
<feature type="transmembrane region" description="Helical" evidence="2">
    <location>
        <begin position="32"/>
        <end position="51"/>
    </location>
</feature>
<feature type="region of interest" description="Disordered" evidence="1">
    <location>
        <begin position="1"/>
        <end position="21"/>
    </location>
</feature>
<protein>
    <recommendedName>
        <fullName evidence="4">Glycosyltransferase RgtA/B/C/D-like domain-containing protein</fullName>
    </recommendedName>
</protein>
<feature type="transmembrane region" description="Helical" evidence="2">
    <location>
        <begin position="443"/>
        <end position="462"/>
    </location>
</feature>
<evidence type="ECO:0000256" key="2">
    <source>
        <dbReference type="SAM" id="Phobius"/>
    </source>
</evidence>
<feature type="transmembrane region" description="Helical" evidence="2">
    <location>
        <begin position="422"/>
        <end position="438"/>
    </location>
</feature>
<evidence type="ECO:0000256" key="1">
    <source>
        <dbReference type="SAM" id="MobiDB-lite"/>
    </source>
</evidence>
<feature type="compositionally biased region" description="Basic and acidic residues" evidence="1">
    <location>
        <begin position="1"/>
        <end position="10"/>
    </location>
</feature>
<keyword evidence="2" id="KW-0812">Transmembrane</keyword>
<feature type="transmembrane region" description="Helical" evidence="2">
    <location>
        <begin position="290"/>
        <end position="310"/>
    </location>
</feature>
<organism evidence="3">
    <name type="scientific">Leifsonia sp. NPDC080035</name>
    <dbReference type="NCBI Taxonomy" id="3143936"/>
    <lineage>
        <taxon>Bacteria</taxon>
        <taxon>Bacillati</taxon>
        <taxon>Actinomycetota</taxon>
        <taxon>Actinomycetes</taxon>
        <taxon>Micrococcales</taxon>
        <taxon>Microbacteriaceae</taxon>
        <taxon>Leifsonia</taxon>
    </lineage>
</organism>
<feature type="transmembrane region" description="Helical" evidence="2">
    <location>
        <begin position="155"/>
        <end position="173"/>
    </location>
</feature>
<feature type="transmembrane region" description="Helical" evidence="2">
    <location>
        <begin position="230"/>
        <end position="246"/>
    </location>
</feature>
<proteinExistence type="predicted"/>
<dbReference type="EMBL" id="CP157390">
    <property type="protein sequence ID" value="XBM46844.1"/>
    <property type="molecule type" value="Genomic_DNA"/>
</dbReference>
<keyword evidence="2" id="KW-1133">Transmembrane helix</keyword>
<name>A0AAU7G8L0_9MICO</name>
<reference evidence="3" key="1">
    <citation type="submission" date="2024-05" db="EMBL/GenBank/DDBJ databases">
        <title>The Natural Products Discovery Center: Release of the First 8490 Sequenced Strains for Exploring Actinobacteria Biosynthetic Diversity.</title>
        <authorList>
            <person name="Kalkreuter E."/>
            <person name="Kautsar S.A."/>
            <person name="Yang D."/>
            <person name="Bader C.D."/>
            <person name="Teijaro C.N."/>
            <person name="Fluegel L."/>
            <person name="Davis C.M."/>
            <person name="Simpson J.R."/>
            <person name="Lauterbach L."/>
            <person name="Steele A.D."/>
            <person name="Gui C."/>
            <person name="Meng S."/>
            <person name="Li G."/>
            <person name="Viehrig K."/>
            <person name="Ye F."/>
            <person name="Su P."/>
            <person name="Kiefer A.F."/>
            <person name="Nichols A."/>
            <person name="Cepeda A.J."/>
            <person name="Yan W."/>
            <person name="Fan B."/>
            <person name="Jiang Y."/>
            <person name="Adhikari A."/>
            <person name="Zheng C.-J."/>
            <person name="Schuster L."/>
            <person name="Cowan T.M."/>
            <person name="Smanski M.J."/>
            <person name="Chevrette M.G."/>
            <person name="de Carvalho L.P.S."/>
            <person name="Shen B."/>
        </authorList>
    </citation>
    <scope>NUCLEOTIDE SEQUENCE</scope>
    <source>
        <strain evidence="3">NPDC080035</strain>
    </source>
</reference>
<dbReference type="AlphaFoldDB" id="A0AAU7G8L0"/>
<feature type="transmembrane region" description="Helical" evidence="2">
    <location>
        <begin position="252"/>
        <end position="270"/>
    </location>
</feature>
<feature type="compositionally biased region" description="Low complexity" evidence="1">
    <location>
        <begin position="11"/>
        <end position="20"/>
    </location>
</feature>
<gene>
    <name evidence="3" type="ORF">AAME72_12205</name>
</gene>
<feature type="transmembrane region" description="Helical" evidence="2">
    <location>
        <begin position="391"/>
        <end position="416"/>
    </location>
</feature>
<keyword evidence="2" id="KW-0472">Membrane</keyword>
<accession>A0AAU7G8L0</accession>
<feature type="transmembrane region" description="Helical" evidence="2">
    <location>
        <begin position="357"/>
        <end position="379"/>
    </location>
</feature>
<sequence length="465" mass="49224">MEQTEARAAEPTEAPAAAPESGVRRRGARIDWVFGALLVIASLLVGIVQVGEHRAISPIDEYVYIDYLAKVPSQGIVRGGEHTGDYARESLACRGVRLIGQYPATLCRTADSSPDSAFPTAGTNSADIYTPIYFAVTWVLAQPFQWLGVHDLTDAGRLTGWIWLAAAAVLLYLSLRRLKVGPLLSFGLGMLMVGSLPAMWSNTYVSTDAPALLAGAAMLWGILRFEDGKRFGLLVLAVLATVATLIKVQNYGAVAVAVVFLLLRAGWSAFGARGIGFGARLLAWLKDRRFLAGVVIAVVPLLLEVLWLAVRTAIRVGPSADQGTATHFGVAELVSEMFKFFAGPANGAVDGQMLGPVGLVLASVLTWVIVSGVLGAAAVERRGSIGESIAVSSFAIALLIGPALAVLTIVTAGYYFALPARYGIPLIPFYLLCAGLLYRRKPWIGTVVAVVGIACWGLSFLLPAG</sequence>
<evidence type="ECO:0008006" key="4">
    <source>
        <dbReference type="Google" id="ProtNLM"/>
    </source>
</evidence>
<feature type="transmembrane region" description="Helical" evidence="2">
    <location>
        <begin position="180"/>
        <end position="198"/>
    </location>
</feature>
<dbReference type="RefSeq" id="WP_348786823.1">
    <property type="nucleotide sequence ID" value="NZ_CP157390.1"/>
</dbReference>